<gene>
    <name evidence="2" type="ORF">V6668_31960</name>
</gene>
<dbReference type="AlphaFoldDB" id="A0ABD8B3B5"/>
<evidence type="ECO:0000259" key="1">
    <source>
        <dbReference type="Pfam" id="PF19044"/>
    </source>
</evidence>
<feature type="domain" description="TraG P-loop" evidence="1">
    <location>
        <begin position="248"/>
        <end position="444"/>
    </location>
</feature>
<dbReference type="Gene3D" id="3.40.50.300">
    <property type="entry name" value="P-loop containing nucleotide triphosphate hydrolases"/>
    <property type="match status" value="2"/>
</dbReference>
<evidence type="ECO:0000313" key="3">
    <source>
        <dbReference type="Proteomes" id="UP001364764"/>
    </source>
</evidence>
<dbReference type="EMBL" id="CP145894">
    <property type="protein sequence ID" value="WWP24173.1"/>
    <property type="molecule type" value="Genomic_DNA"/>
</dbReference>
<dbReference type="PANTHER" id="PTHR30121">
    <property type="entry name" value="UNCHARACTERIZED PROTEIN YJGR-RELATED"/>
    <property type="match status" value="1"/>
</dbReference>
<proteinExistence type="predicted"/>
<dbReference type="InterPro" id="IPR043964">
    <property type="entry name" value="P-loop_TraG"/>
</dbReference>
<reference evidence="2 3" key="1">
    <citation type="submission" date="2024-02" db="EMBL/GenBank/DDBJ databases">
        <title>Complete sequences of two Paenibacillus sp. strains and one Lysinibacillus strain isolated from the environment on STAA medium highlight biotechnological potential.</title>
        <authorList>
            <person name="Attere S.A."/>
            <person name="Piche L.C."/>
            <person name="Intertaglia L."/>
            <person name="Lami R."/>
            <person name="Charette S.J."/>
            <person name="Vincent A.T."/>
        </authorList>
    </citation>
    <scope>NUCLEOTIDE SEQUENCE [LARGE SCALE GENOMIC DNA]</scope>
    <source>
        <strain evidence="2 3">Y5S-7</strain>
        <plasmid evidence="2 3">pY5S7-2</plasmid>
    </source>
</reference>
<geneLocation type="plasmid" evidence="2 3">
    <name>pY5S7-2</name>
</geneLocation>
<evidence type="ECO:0000313" key="2">
    <source>
        <dbReference type="EMBL" id="WWP24173.1"/>
    </source>
</evidence>
<name>A0ABD8B3B5_PAEAM</name>
<dbReference type="GeneID" id="93480191"/>
<dbReference type="InterPro" id="IPR051162">
    <property type="entry name" value="T4SS_component"/>
</dbReference>
<dbReference type="Proteomes" id="UP001364764">
    <property type="component" value="Plasmid pY5S7-2"/>
</dbReference>
<protein>
    <submittedName>
        <fullName evidence="2">DUF87 domain-containing protein</fullName>
    </submittedName>
</protein>
<dbReference type="Pfam" id="PF19044">
    <property type="entry name" value="P-loop_TraG"/>
    <property type="match status" value="1"/>
</dbReference>
<keyword evidence="2" id="KW-0614">Plasmid</keyword>
<dbReference type="InterPro" id="IPR027417">
    <property type="entry name" value="P-loop_NTPase"/>
</dbReference>
<sequence length="620" mass="71706">MLTYAKRIIKEWRNEPEQLLVNPIIEGKDKHTGHHVRVLMIKKYHPSILVGYLDRLDTIVSRNGATLRKTIRYAPTEMKFDFKMKNKLARLDENLKTASEMDPARKAEVVARQTILALRDGQNDDDRKILDIQTFLTISADKKNKLDAAEASLQSWFRNHSGELDNLYREQFEAMRQVAPVQDIYSENSEFFNKKHYGQVTFDYIAARTYPMTRGSFSEEEGMYFGRRTEDGGFYFINLCDPNDPRAQNVAVFGKTGEGKSFFLKALVVSLVDEGVVCFVFDLDGEWEDLCKAVGGIYMDQMTDEGLYFEPLTIMPRIKEIDSDSIKYNKNRYKSAISSGIRTFSLLAERLSREEVYEVGEAIRAVYKLANIDKRNPDTWENYDGPRPTIHEAFRQLELRAIEGNDDAKKVYNRVKVYFIGVYDDMFGKEAHWDFNHDAPLVVFRVGSGQTDSESDEEVDEQTKQAQIKMSMGFDIVNANIHLLKIMGQGFSAVLVDEGQRQLRNKHLRRYVFDWYTAIRKQNGMMILAGNSPAIMLDTSEGIGMFENTNHRVYFYMEQSALRKLSQHVDFPIEIQERIAENEGTNRYIIQHHKRYDELIMHVPPEEAALYKTRGLKKTG</sequence>
<dbReference type="RefSeq" id="WP_338709264.1">
    <property type="nucleotide sequence ID" value="NZ_CP145894.1"/>
</dbReference>
<organism evidence="2 3">
    <name type="scientific">Paenibacillus amylolyticus</name>
    <dbReference type="NCBI Taxonomy" id="1451"/>
    <lineage>
        <taxon>Bacteria</taxon>
        <taxon>Bacillati</taxon>
        <taxon>Bacillota</taxon>
        <taxon>Bacilli</taxon>
        <taxon>Bacillales</taxon>
        <taxon>Paenibacillaceae</taxon>
        <taxon>Paenibacillus</taxon>
    </lineage>
</organism>
<dbReference type="PANTHER" id="PTHR30121:SF6">
    <property type="entry name" value="SLR6007 PROTEIN"/>
    <property type="match status" value="1"/>
</dbReference>
<dbReference type="SUPFAM" id="SSF52540">
    <property type="entry name" value="P-loop containing nucleoside triphosphate hydrolases"/>
    <property type="match status" value="1"/>
</dbReference>
<accession>A0ABD8B3B5</accession>